<evidence type="ECO:0000256" key="1">
    <source>
        <dbReference type="SAM" id="MobiDB-lite"/>
    </source>
</evidence>
<organism evidence="3 4">
    <name type="scientific">Paraphaeosphaeria sporulosa</name>
    <dbReference type="NCBI Taxonomy" id="1460663"/>
    <lineage>
        <taxon>Eukaryota</taxon>
        <taxon>Fungi</taxon>
        <taxon>Dikarya</taxon>
        <taxon>Ascomycota</taxon>
        <taxon>Pezizomycotina</taxon>
        <taxon>Dothideomycetes</taxon>
        <taxon>Pleosporomycetidae</taxon>
        <taxon>Pleosporales</taxon>
        <taxon>Massarineae</taxon>
        <taxon>Didymosphaeriaceae</taxon>
        <taxon>Paraphaeosphaeria</taxon>
    </lineage>
</organism>
<dbReference type="STRING" id="1460663.A0A177BYV0"/>
<dbReference type="PANTHER" id="PTHR34315">
    <property type="match status" value="1"/>
</dbReference>
<dbReference type="AlphaFoldDB" id="A0A177BYV0"/>
<dbReference type="SUPFAM" id="SSF49482">
    <property type="entry name" value="Aromatic compound dioxygenase"/>
    <property type="match status" value="1"/>
</dbReference>
<feature type="compositionally biased region" description="Basic and acidic residues" evidence="1">
    <location>
        <begin position="81"/>
        <end position="91"/>
    </location>
</feature>
<dbReference type="GO" id="GO:0005506">
    <property type="term" value="F:iron ion binding"/>
    <property type="evidence" value="ECO:0007669"/>
    <property type="project" value="InterPro"/>
</dbReference>
<dbReference type="GeneID" id="28765110"/>
<feature type="compositionally biased region" description="Polar residues" evidence="1">
    <location>
        <begin position="68"/>
        <end position="78"/>
    </location>
</feature>
<feature type="region of interest" description="Disordered" evidence="1">
    <location>
        <begin position="68"/>
        <end position="91"/>
    </location>
</feature>
<dbReference type="Proteomes" id="UP000077069">
    <property type="component" value="Unassembled WGS sequence"/>
</dbReference>
<dbReference type="OrthoDB" id="121380at2759"/>
<protein>
    <submittedName>
        <fullName evidence="3">Aromatic compound dioxygenase</fullName>
    </submittedName>
</protein>
<dbReference type="CDD" id="cd03457">
    <property type="entry name" value="intradiol_dioxygenase_like"/>
    <property type="match status" value="1"/>
</dbReference>
<gene>
    <name evidence="3" type="ORF">CC84DRAFT_1199527</name>
</gene>
<feature type="signal peptide" evidence="2">
    <location>
        <begin position="1"/>
        <end position="18"/>
    </location>
</feature>
<keyword evidence="3" id="KW-0560">Oxidoreductase</keyword>
<dbReference type="RefSeq" id="XP_018030234.1">
    <property type="nucleotide sequence ID" value="XM_018181624.1"/>
</dbReference>
<dbReference type="InterPro" id="IPR015889">
    <property type="entry name" value="Intradiol_dOase_core"/>
</dbReference>
<dbReference type="Gene3D" id="2.60.130.10">
    <property type="entry name" value="Aromatic compound dioxygenase"/>
    <property type="match status" value="1"/>
</dbReference>
<proteinExistence type="predicted"/>
<reference evidence="3 4" key="1">
    <citation type="submission" date="2016-05" db="EMBL/GenBank/DDBJ databases">
        <title>Comparative analysis of secretome profiles of manganese(II)-oxidizing ascomycete fungi.</title>
        <authorList>
            <consortium name="DOE Joint Genome Institute"/>
            <person name="Zeiner C.A."/>
            <person name="Purvine S.O."/>
            <person name="Zink E.M."/>
            <person name="Wu S."/>
            <person name="Pasa-Tolic L."/>
            <person name="Chaput D.L."/>
            <person name="Haridas S."/>
            <person name="Grigoriev I.V."/>
            <person name="Santelli C.M."/>
            <person name="Hansel C.M."/>
        </authorList>
    </citation>
    <scope>NUCLEOTIDE SEQUENCE [LARGE SCALE GENOMIC DNA]</scope>
    <source>
        <strain evidence="3 4">AP3s5-JAC2a</strain>
    </source>
</reference>
<dbReference type="EMBL" id="KV441560">
    <property type="protein sequence ID" value="OAF99868.1"/>
    <property type="molecule type" value="Genomic_DNA"/>
</dbReference>
<dbReference type="GO" id="GO:0016702">
    <property type="term" value="F:oxidoreductase activity, acting on single donors with incorporation of molecular oxygen, incorporation of two atoms of oxygen"/>
    <property type="evidence" value="ECO:0007669"/>
    <property type="project" value="InterPro"/>
</dbReference>
<dbReference type="InParanoid" id="A0A177BYV0"/>
<evidence type="ECO:0000313" key="3">
    <source>
        <dbReference type="EMBL" id="OAF99868.1"/>
    </source>
</evidence>
<accession>A0A177BYV0</accession>
<name>A0A177BYV0_9PLEO</name>
<dbReference type="PANTHER" id="PTHR34315:SF1">
    <property type="entry name" value="INTRADIOL RING-CLEAVAGE DIOXYGENASES DOMAIN-CONTAINING PROTEIN-RELATED"/>
    <property type="match status" value="1"/>
</dbReference>
<evidence type="ECO:0000313" key="4">
    <source>
        <dbReference type="Proteomes" id="UP000077069"/>
    </source>
</evidence>
<sequence>MHLKSILASALVVATSYAHPGHSNQKELHARREFLSRHVNNIDHCASMHEASGLRTRAIERRAALANTLSRRQDSPLSKSHKSDKGYNVDTDPKEIFASKKSCVLTPEATEGPFYVTGEYIRSKLVDDQKGIPLHLDIQLVDVNNCHPMKDVFLELWSANSTGVYSGAMSPINGLNGATDTSNLNKSFLRGLQVTSADGVAQFETTFPGHYDGRATHLHIMSHLNATAQANGTVWVLTATHAGQLFFDQDLITAVEKTAPYTVNRQRLTLNRADGTLLQEMATSDPFLEYVMLGNNIGDGVLAWYQLGVNPAFSRKIMAVALNYKEGGKVATDNPKVPGLSAIFPGGFPTAYQPGYGSPKATGTPRTDEDHE</sequence>
<evidence type="ECO:0000256" key="2">
    <source>
        <dbReference type="SAM" id="SignalP"/>
    </source>
</evidence>
<feature type="chain" id="PRO_5008057477" evidence="2">
    <location>
        <begin position="19"/>
        <end position="372"/>
    </location>
</feature>
<keyword evidence="2" id="KW-0732">Signal</keyword>
<feature type="region of interest" description="Disordered" evidence="1">
    <location>
        <begin position="351"/>
        <end position="372"/>
    </location>
</feature>
<keyword evidence="4" id="KW-1185">Reference proteome</keyword>
<keyword evidence="3" id="KW-0223">Dioxygenase</keyword>